<dbReference type="Proteomes" id="UP001462502">
    <property type="component" value="Unassembled WGS sequence"/>
</dbReference>
<protein>
    <submittedName>
        <fullName evidence="1">Uncharacterized protein</fullName>
    </submittedName>
</protein>
<reference evidence="1 2" key="1">
    <citation type="submission" date="2024-05" db="EMBL/GenBank/DDBJ databases">
        <authorList>
            <person name="De Oliveira J.P."/>
            <person name="Noriler S.A."/>
            <person name="De Oliveira A.G."/>
            <person name="Sipoli D.S."/>
        </authorList>
    </citation>
    <scope>NUCLEOTIDE SEQUENCE [LARGE SCALE GENOMIC DNA]</scope>
    <source>
        <strain evidence="1 2">LABIM192</strain>
    </source>
</reference>
<sequence>MERAADKVFMVRGSGEKVRVLRHATREDGAKVIGGRARFYSASELAEMVAEMVIGMVVVEALSTGKQGFAYLDDLRSVATV</sequence>
<comment type="caution">
    <text evidence="1">The sequence shown here is derived from an EMBL/GenBank/DDBJ whole genome shotgun (WGS) entry which is preliminary data.</text>
</comment>
<proteinExistence type="predicted"/>
<dbReference type="EMBL" id="JBDXMI010000008">
    <property type="protein sequence ID" value="MEO9387107.1"/>
    <property type="molecule type" value="Genomic_DNA"/>
</dbReference>
<keyword evidence="2" id="KW-1185">Reference proteome</keyword>
<organism evidence="1 2">
    <name type="scientific">Chromobacterium phragmitis</name>
    <dbReference type="NCBI Taxonomy" id="2202141"/>
    <lineage>
        <taxon>Bacteria</taxon>
        <taxon>Pseudomonadati</taxon>
        <taxon>Pseudomonadota</taxon>
        <taxon>Betaproteobacteria</taxon>
        <taxon>Neisseriales</taxon>
        <taxon>Chromobacteriaceae</taxon>
        <taxon>Chromobacterium</taxon>
    </lineage>
</organism>
<name>A0ABV0J0Q2_9NEIS</name>
<evidence type="ECO:0000313" key="1">
    <source>
        <dbReference type="EMBL" id="MEO9387107.1"/>
    </source>
</evidence>
<accession>A0ABV0J0Q2</accession>
<gene>
    <name evidence="1" type="ORF">ABI908_23720</name>
</gene>
<dbReference type="RefSeq" id="WP_347938002.1">
    <property type="nucleotide sequence ID" value="NZ_JBDXMI010000008.1"/>
</dbReference>
<evidence type="ECO:0000313" key="2">
    <source>
        <dbReference type="Proteomes" id="UP001462502"/>
    </source>
</evidence>